<name>A0ABN7Y260_9BURK</name>
<protein>
    <submittedName>
        <fullName evidence="2">Glutamyl-tRNA(Gln) amidotransferase subunit A</fullName>
        <ecNumber evidence="2">6.3.5.7</ecNumber>
    </submittedName>
</protein>
<dbReference type="InterPro" id="IPR000120">
    <property type="entry name" value="Amidase"/>
</dbReference>
<dbReference type="Proteomes" id="UP000706525">
    <property type="component" value="Unassembled WGS sequence"/>
</dbReference>
<proteinExistence type="predicted"/>
<dbReference type="PANTHER" id="PTHR11895">
    <property type="entry name" value="TRANSAMIDASE"/>
    <property type="match status" value="1"/>
</dbReference>
<dbReference type="EMBL" id="CAJZAG010000002">
    <property type="protein sequence ID" value="CAG9166060.1"/>
    <property type="molecule type" value="Genomic_DNA"/>
</dbReference>
<keyword evidence="3" id="KW-1185">Reference proteome</keyword>
<gene>
    <name evidence="2" type="primary">gatA_1</name>
    <name evidence="2" type="ORF">LMG32289_00916</name>
</gene>
<dbReference type="GO" id="GO:0050567">
    <property type="term" value="F:glutaminyl-tRNA synthase (glutamine-hydrolyzing) activity"/>
    <property type="evidence" value="ECO:0007669"/>
    <property type="project" value="UniProtKB-EC"/>
</dbReference>
<feature type="domain" description="Amidase" evidence="1">
    <location>
        <begin position="30"/>
        <end position="236"/>
    </location>
</feature>
<evidence type="ECO:0000313" key="3">
    <source>
        <dbReference type="Proteomes" id="UP000706525"/>
    </source>
</evidence>
<evidence type="ECO:0000259" key="1">
    <source>
        <dbReference type="Pfam" id="PF01425"/>
    </source>
</evidence>
<keyword evidence="2" id="KW-0436">Ligase</keyword>
<dbReference type="InterPro" id="IPR023631">
    <property type="entry name" value="Amidase_dom"/>
</dbReference>
<evidence type="ECO:0000313" key="2">
    <source>
        <dbReference type="EMBL" id="CAG9166060.1"/>
    </source>
</evidence>
<dbReference type="SUPFAM" id="SSF75304">
    <property type="entry name" value="Amidase signature (AS) enzymes"/>
    <property type="match status" value="1"/>
</dbReference>
<dbReference type="EC" id="6.3.5.7" evidence="2"/>
<organism evidence="2 3">
    <name type="scientific">Cupriavidus pampae</name>
    <dbReference type="NCBI Taxonomy" id="659251"/>
    <lineage>
        <taxon>Bacteria</taxon>
        <taxon>Pseudomonadati</taxon>
        <taxon>Pseudomonadota</taxon>
        <taxon>Betaproteobacteria</taxon>
        <taxon>Burkholderiales</taxon>
        <taxon>Burkholderiaceae</taxon>
        <taxon>Cupriavidus</taxon>
    </lineage>
</organism>
<dbReference type="PANTHER" id="PTHR11895:SF176">
    <property type="entry name" value="AMIDASE AMID-RELATED"/>
    <property type="match status" value="1"/>
</dbReference>
<sequence length="435" mass="45869">MEPRLNWCRTDKQMDSHNSSYPAAGVQERIASTLVRARQRDRTLHAFIELDTTGAMQRAAELDALPMHARGPLHGMPMAIKEVIDVAGLHCAWGSPIHAGRRPAVNAPLVQRLIDAGAVPVGITASTEYALAAAARTVHPRDALRSPGASSSGSAAAVSAGLVPFALGTQTIGSIIRPAAYCGVVGFKPSFGRYTTDGFLCLSSRLDHAGLVAASVADAIAVDRVLAAAAEDARHECPPLTLRVLQPWFDDEVSTAVSSSLERCYSRLRSEGFALDPLVVDPETAATENELTDTLLTYELAKRHGATLRAAPPDKVSAKLMTLLARGEGIGAAAFDDAEARQAELSARLNAMLLPGEIALAPATLDVAPWLTEGSGSRAPQRLWTLAGLPALTLPVGERDGLPIGVQLVGRFGEDQAVLRAAAQIESILGQRADE</sequence>
<dbReference type="Gene3D" id="3.90.1300.10">
    <property type="entry name" value="Amidase signature (AS) domain"/>
    <property type="match status" value="1"/>
</dbReference>
<dbReference type="InterPro" id="IPR036928">
    <property type="entry name" value="AS_sf"/>
</dbReference>
<dbReference type="Pfam" id="PF01425">
    <property type="entry name" value="Amidase"/>
    <property type="match status" value="1"/>
</dbReference>
<reference evidence="2 3" key="1">
    <citation type="submission" date="2021-08" db="EMBL/GenBank/DDBJ databases">
        <authorList>
            <person name="Peeters C."/>
        </authorList>
    </citation>
    <scope>NUCLEOTIDE SEQUENCE [LARGE SCALE GENOMIC DNA]</scope>
    <source>
        <strain evidence="2 3">LMG 32289</strain>
    </source>
</reference>
<accession>A0ABN7Y260</accession>
<comment type="caution">
    <text evidence="2">The sequence shown here is derived from an EMBL/GenBank/DDBJ whole genome shotgun (WGS) entry which is preliminary data.</text>
</comment>